<dbReference type="RefSeq" id="WP_130610198.1">
    <property type="nucleotide sequence ID" value="NZ_AP019368.1"/>
</dbReference>
<dbReference type="KEGG" id="sbf:JCM31447_21880"/>
<evidence type="ECO:0000313" key="5">
    <source>
        <dbReference type="EMBL" id="BBH53740.1"/>
    </source>
</evidence>
<proteinExistence type="predicted"/>
<dbReference type="GO" id="GO:0003677">
    <property type="term" value="F:DNA binding"/>
    <property type="evidence" value="ECO:0007669"/>
    <property type="project" value="InterPro"/>
</dbReference>
<dbReference type="InterPro" id="IPR011335">
    <property type="entry name" value="Restrct_endonuc-II-like"/>
</dbReference>
<protein>
    <recommendedName>
        <fullName evidence="4">DNA mismatch repair MutH/Type II restriction enzyme Sau3AI domain-containing protein</fullName>
    </recommendedName>
</protein>
<dbReference type="EMBL" id="AP019368">
    <property type="protein sequence ID" value="BBH53740.1"/>
    <property type="molecule type" value="Genomic_DNA"/>
</dbReference>
<dbReference type="SUPFAM" id="SSF52980">
    <property type="entry name" value="Restriction endonuclease-like"/>
    <property type="match status" value="1"/>
</dbReference>
<dbReference type="AlphaFoldDB" id="A0A4P2VNT7"/>
<dbReference type="InterPro" id="IPR011337">
    <property type="entry name" value="DNA_rep_MutH/RE_typeII_Sau3AI"/>
</dbReference>
<evidence type="ECO:0000256" key="3">
    <source>
        <dbReference type="ARBA" id="ARBA00022801"/>
    </source>
</evidence>
<organism evidence="5 6">
    <name type="scientific">Fluviispira sanaruensis</name>
    <dbReference type="NCBI Taxonomy" id="2493639"/>
    <lineage>
        <taxon>Bacteria</taxon>
        <taxon>Pseudomonadati</taxon>
        <taxon>Bdellovibrionota</taxon>
        <taxon>Oligoflexia</taxon>
        <taxon>Silvanigrellales</taxon>
        <taxon>Silvanigrellaceae</taxon>
        <taxon>Fluviispira</taxon>
    </lineage>
</organism>
<dbReference type="GO" id="GO:0004519">
    <property type="term" value="F:endonuclease activity"/>
    <property type="evidence" value="ECO:0007669"/>
    <property type="project" value="UniProtKB-KW"/>
</dbReference>
<dbReference type="Gene3D" id="3.40.600.10">
    <property type="entry name" value="DNA mismatch repair MutH/Restriction endonuclease, type II"/>
    <property type="match status" value="1"/>
</dbReference>
<keyword evidence="1" id="KW-0540">Nuclease</keyword>
<name>A0A4P2VNT7_FLUSA</name>
<dbReference type="InterPro" id="IPR037057">
    <property type="entry name" value="DNA_rep_MutH/T2_RE_sf"/>
</dbReference>
<accession>A0A4P2VNT7</accession>
<dbReference type="OrthoDB" id="5634909at2"/>
<dbReference type="Proteomes" id="UP000291236">
    <property type="component" value="Chromosome"/>
</dbReference>
<gene>
    <name evidence="5" type="ORF">JCM31447_21880</name>
</gene>
<evidence type="ECO:0000256" key="2">
    <source>
        <dbReference type="ARBA" id="ARBA00022759"/>
    </source>
</evidence>
<dbReference type="GO" id="GO:0016787">
    <property type="term" value="F:hydrolase activity"/>
    <property type="evidence" value="ECO:0007669"/>
    <property type="project" value="UniProtKB-KW"/>
</dbReference>
<reference evidence="5 6" key="1">
    <citation type="submission" date="2018-12" db="EMBL/GenBank/DDBJ databases">
        <title>Rubrispira sanarue gen. nov., sp., nov., a member of the order Silvanigrellales, isolated from a brackish lake in Hamamatsu Japan.</title>
        <authorList>
            <person name="Maejima Y."/>
            <person name="Iino T."/>
            <person name="Muraguchi Y."/>
            <person name="Fukuda K."/>
            <person name="Nojiri H."/>
            <person name="Ohkuma M."/>
            <person name="Moriuchi R."/>
            <person name="Dohra H."/>
            <person name="Kimbara K."/>
            <person name="Shintani M."/>
        </authorList>
    </citation>
    <scope>NUCLEOTIDE SEQUENCE [LARGE SCALE GENOMIC DNA]</scope>
    <source>
        <strain evidence="5 6">RF1110005</strain>
    </source>
</reference>
<keyword evidence="2" id="KW-0255">Endonuclease</keyword>
<sequence>MSLENDRISFVNIFKEKLREKKLSEFAKFYGVTIKKGRNINKGWVGITLSKIASDIKNRSEKEESIYCMKSVKVKLNKSSIEPIETMALTKLDPRIIITQNFEDSDLWNTIKSLLLLGCEYRNKEDASIIKIQPFNIDDKSLKNEIQTLWESIKDITANGKISSYSCKNENNKYVQLRRKGTRNSRIKCPITGVEFHSMSFYAKKDFLRYCLGSV</sequence>
<evidence type="ECO:0000259" key="4">
    <source>
        <dbReference type="Pfam" id="PF02976"/>
    </source>
</evidence>
<keyword evidence="3" id="KW-0378">Hydrolase</keyword>
<keyword evidence="6" id="KW-1185">Reference proteome</keyword>
<dbReference type="Pfam" id="PF02976">
    <property type="entry name" value="MutH"/>
    <property type="match status" value="1"/>
</dbReference>
<evidence type="ECO:0000256" key="1">
    <source>
        <dbReference type="ARBA" id="ARBA00022722"/>
    </source>
</evidence>
<evidence type="ECO:0000313" key="6">
    <source>
        <dbReference type="Proteomes" id="UP000291236"/>
    </source>
</evidence>
<feature type="domain" description="DNA mismatch repair MutH/Type II restriction enzyme Sau3AI" evidence="4">
    <location>
        <begin position="69"/>
        <end position="132"/>
    </location>
</feature>